<comment type="catalytic activity">
    <reaction evidence="4">
        <text>L-proline + NADP(+) = (S)-1-pyrroline-5-carboxylate + NADPH + 2 H(+)</text>
        <dbReference type="Rhea" id="RHEA:14109"/>
        <dbReference type="ChEBI" id="CHEBI:15378"/>
        <dbReference type="ChEBI" id="CHEBI:17388"/>
        <dbReference type="ChEBI" id="CHEBI:57783"/>
        <dbReference type="ChEBI" id="CHEBI:58349"/>
        <dbReference type="ChEBI" id="CHEBI:60039"/>
        <dbReference type="EC" id="1.5.1.2"/>
    </reaction>
</comment>
<evidence type="ECO:0000259" key="7">
    <source>
        <dbReference type="Pfam" id="PF14748"/>
    </source>
</evidence>
<evidence type="ECO:0000256" key="4">
    <source>
        <dbReference type="HAMAP-Rule" id="MF_01925"/>
    </source>
</evidence>
<dbReference type="GO" id="GO:0004735">
    <property type="term" value="F:pyrroline-5-carboxylate reductase activity"/>
    <property type="evidence" value="ECO:0007669"/>
    <property type="project" value="UniProtKB-UniRule"/>
</dbReference>
<keyword evidence="4" id="KW-0028">Amino-acid biosynthesis</keyword>
<dbReference type="Pfam" id="PF03807">
    <property type="entry name" value="F420_oxidored"/>
    <property type="match status" value="1"/>
</dbReference>
<name>A0A849VZR1_9HYPH</name>
<comment type="caution">
    <text evidence="8">The sequence shown here is derived from an EMBL/GenBank/DDBJ whole genome shotgun (WGS) entry which is preliminary data.</text>
</comment>
<accession>A0A849VZR1</accession>
<evidence type="ECO:0000256" key="1">
    <source>
        <dbReference type="ARBA" id="ARBA00005525"/>
    </source>
</evidence>
<dbReference type="InterPro" id="IPR036291">
    <property type="entry name" value="NAD(P)-bd_dom_sf"/>
</dbReference>
<dbReference type="Proteomes" id="UP000550508">
    <property type="component" value="Unassembled WGS sequence"/>
</dbReference>
<dbReference type="Gene3D" id="1.10.3730.10">
    <property type="entry name" value="ProC C-terminal domain-like"/>
    <property type="match status" value="1"/>
</dbReference>
<dbReference type="EMBL" id="JABUMX010000005">
    <property type="protein sequence ID" value="NTS33360.1"/>
    <property type="molecule type" value="Genomic_DNA"/>
</dbReference>
<reference evidence="8 9" key="1">
    <citation type="submission" date="2020-05" db="EMBL/GenBank/DDBJ databases">
        <authorList>
            <person name="Kim M.K."/>
        </authorList>
    </citation>
    <scope>NUCLEOTIDE SEQUENCE [LARGE SCALE GENOMIC DNA]</scope>
    <source>
        <strain evidence="8 9">BT25</strain>
    </source>
</reference>
<comment type="pathway">
    <text evidence="4">Amino-acid biosynthesis; L-proline biosynthesis; L-proline from L-glutamate 5-semialdehyde: step 1/1.</text>
</comment>
<gene>
    <name evidence="4" type="primary">proC</name>
    <name evidence="8" type="ORF">HQ945_19070</name>
</gene>
<keyword evidence="9" id="KW-1185">Reference proteome</keyword>
<dbReference type="GO" id="GO:0055129">
    <property type="term" value="P:L-proline biosynthetic process"/>
    <property type="evidence" value="ECO:0007669"/>
    <property type="project" value="UniProtKB-UniRule"/>
</dbReference>
<dbReference type="HAMAP" id="MF_01925">
    <property type="entry name" value="P5C_reductase"/>
    <property type="match status" value="1"/>
</dbReference>
<evidence type="ECO:0000313" key="9">
    <source>
        <dbReference type="Proteomes" id="UP000550508"/>
    </source>
</evidence>
<dbReference type="InterPro" id="IPR029036">
    <property type="entry name" value="P5CR_dimer"/>
</dbReference>
<feature type="domain" description="Pyrroline-5-carboxylate reductase dimerisation" evidence="7">
    <location>
        <begin position="155"/>
        <end position="258"/>
    </location>
</feature>
<keyword evidence="4" id="KW-0641">Proline biosynthesis</keyword>
<dbReference type="Pfam" id="PF14748">
    <property type="entry name" value="P5CR_dimer"/>
    <property type="match status" value="1"/>
</dbReference>
<dbReference type="Gene3D" id="3.40.50.720">
    <property type="entry name" value="NAD(P)-binding Rossmann-like Domain"/>
    <property type="match status" value="1"/>
</dbReference>
<dbReference type="SUPFAM" id="SSF48179">
    <property type="entry name" value="6-phosphogluconate dehydrogenase C-terminal domain-like"/>
    <property type="match status" value="1"/>
</dbReference>
<dbReference type="InterPro" id="IPR000304">
    <property type="entry name" value="Pyrroline-COOH_reductase"/>
</dbReference>
<comment type="function">
    <text evidence="4">Catalyzes the reduction of 1-pyrroline-5-carboxylate (PCA) to L-proline.</text>
</comment>
<organism evidence="8 9">
    <name type="scientific">Phyllobacterium pellucidum</name>
    <dbReference type="NCBI Taxonomy" id="2740464"/>
    <lineage>
        <taxon>Bacteria</taxon>
        <taxon>Pseudomonadati</taxon>
        <taxon>Pseudomonadota</taxon>
        <taxon>Alphaproteobacteria</taxon>
        <taxon>Hyphomicrobiales</taxon>
        <taxon>Phyllobacteriaceae</taxon>
        <taxon>Phyllobacterium</taxon>
    </lineage>
</organism>
<dbReference type="PANTHER" id="PTHR11645:SF0">
    <property type="entry name" value="PYRROLINE-5-CARBOXYLATE REDUCTASE 3"/>
    <property type="match status" value="1"/>
</dbReference>
<keyword evidence="4" id="KW-0963">Cytoplasm</keyword>
<feature type="binding site" evidence="5">
    <location>
        <begin position="10"/>
        <end position="16"/>
    </location>
    <ligand>
        <name>NADP(+)</name>
        <dbReference type="ChEBI" id="CHEBI:58349"/>
    </ligand>
</feature>
<dbReference type="PANTHER" id="PTHR11645">
    <property type="entry name" value="PYRROLINE-5-CARBOXYLATE REDUCTASE"/>
    <property type="match status" value="1"/>
</dbReference>
<keyword evidence="3 4" id="KW-0560">Oxidoreductase</keyword>
<sequence>MVDIGRVGIIGGSGWLGTAIAKALVGSGTVGSERLTCSFRSGRPENSLGCHWTSDNTQLVNNSDVIVLSVRPNDWNAVDIDAAGKLVVSVMAGVTIKDIKQRTGSNRVARALPNAAAELGYSYTPFFIDSPEPGDSDTIARLFRSCGVVDAVSQEEHIDYFTAMSGSGAAFPALLAEAMMNHAVARGVSPDVARRAAQQVIIGAGRLQEFNGASPSETVKSFVDYKGTTAAGIIAMRQGGFDAAVDTGLDAAYRKAKALSTTP</sequence>
<dbReference type="InterPro" id="IPR008927">
    <property type="entry name" value="6-PGluconate_DH-like_C_sf"/>
</dbReference>
<dbReference type="GO" id="GO:0005737">
    <property type="term" value="C:cytoplasm"/>
    <property type="evidence" value="ECO:0007669"/>
    <property type="project" value="UniProtKB-SubCell"/>
</dbReference>
<dbReference type="RefSeq" id="WP_027232664.1">
    <property type="nucleotide sequence ID" value="NZ_JABUMX010000005.1"/>
</dbReference>
<dbReference type="SUPFAM" id="SSF51735">
    <property type="entry name" value="NAD(P)-binding Rossmann-fold domains"/>
    <property type="match status" value="1"/>
</dbReference>
<evidence type="ECO:0000259" key="6">
    <source>
        <dbReference type="Pfam" id="PF03807"/>
    </source>
</evidence>
<evidence type="ECO:0000256" key="3">
    <source>
        <dbReference type="ARBA" id="ARBA00023002"/>
    </source>
</evidence>
<evidence type="ECO:0000313" key="8">
    <source>
        <dbReference type="EMBL" id="NTS33360.1"/>
    </source>
</evidence>
<proteinExistence type="inferred from homology"/>
<comment type="similarity">
    <text evidence="1 4">Belongs to the pyrroline-5-carboxylate reductase family.</text>
</comment>
<keyword evidence="2 4" id="KW-0521">NADP</keyword>
<evidence type="ECO:0000256" key="5">
    <source>
        <dbReference type="PIRSR" id="PIRSR000193-1"/>
    </source>
</evidence>
<protein>
    <recommendedName>
        <fullName evidence="4">Pyrroline-5-carboxylate reductase</fullName>
        <shortName evidence="4">P5C reductase</shortName>
        <shortName evidence="4">P5CR</shortName>
        <ecNumber evidence="4">1.5.1.2</ecNumber>
    </recommendedName>
    <alternativeName>
        <fullName evidence="4">PCA reductase</fullName>
    </alternativeName>
</protein>
<dbReference type="EC" id="1.5.1.2" evidence="4"/>
<dbReference type="UniPathway" id="UPA00098">
    <property type="reaction ID" value="UER00361"/>
</dbReference>
<dbReference type="InterPro" id="IPR028939">
    <property type="entry name" value="P5C_Rdtase_cat_N"/>
</dbReference>
<feature type="binding site" evidence="5">
    <location>
        <position position="56"/>
    </location>
    <ligand>
        <name>NADPH</name>
        <dbReference type="ChEBI" id="CHEBI:57783"/>
    </ligand>
</feature>
<dbReference type="AlphaFoldDB" id="A0A849VZR1"/>
<evidence type="ECO:0000256" key="2">
    <source>
        <dbReference type="ARBA" id="ARBA00022857"/>
    </source>
</evidence>
<comment type="subcellular location">
    <subcellularLocation>
        <location evidence="4">Cytoplasm</location>
    </subcellularLocation>
</comment>
<comment type="catalytic activity">
    <reaction evidence="4">
        <text>L-proline + NAD(+) = (S)-1-pyrroline-5-carboxylate + NADH + 2 H(+)</text>
        <dbReference type="Rhea" id="RHEA:14105"/>
        <dbReference type="ChEBI" id="CHEBI:15378"/>
        <dbReference type="ChEBI" id="CHEBI:17388"/>
        <dbReference type="ChEBI" id="CHEBI:57540"/>
        <dbReference type="ChEBI" id="CHEBI:57945"/>
        <dbReference type="ChEBI" id="CHEBI:60039"/>
        <dbReference type="EC" id="1.5.1.2"/>
    </reaction>
</comment>
<feature type="domain" description="Pyrroline-5-carboxylate reductase catalytic N-terminal" evidence="6">
    <location>
        <begin position="6"/>
        <end position="93"/>
    </location>
</feature>
<dbReference type="PIRSF" id="PIRSF000193">
    <property type="entry name" value="Pyrrol-5-carb_rd"/>
    <property type="match status" value="1"/>
</dbReference>